<dbReference type="AlphaFoldDB" id="A0A1B5L2X0"/>
<organism evidence="7 8">
    <name type="scientific">Ustilaginoidea virens</name>
    <name type="common">Rice false smut fungus</name>
    <name type="synonym">Villosiclava virens</name>
    <dbReference type="NCBI Taxonomy" id="1159556"/>
    <lineage>
        <taxon>Eukaryota</taxon>
        <taxon>Fungi</taxon>
        <taxon>Dikarya</taxon>
        <taxon>Ascomycota</taxon>
        <taxon>Pezizomycotina</taxon>
        <taxon>Sordariomycetes</taxon>
        <taxon>Hypocreomycetidae</taxon>
        <taxon>Hypocreales</taxon>
        <taxon>Clavicipitaceae</taxon>
        <taxon>Ustilaginoidea</taxon>
    </lineage>
</organism>
<evidence type="ECO:0000313" key="7">
    <source>
        <dbReference type="EMBL" id="GAO17375.1"/>
    </source>
</evidence>
<gene>
    <name evidence="7" type="ORF">UVI_02038950</name>
</gene>
<dbReference type="InterPro" id="IPR013189">
    <property type="entry name" value="Glyco_hydro_32_C"/>
</dbReference>
<comment type="caution">
    <text evidence="7">The sequence shown here is derived from an EMBL/GenBank/DDBJ whole genome shotgun (WGS) entry which is preliminary data.</text>
</comment>
<proteinExistence type="inferred from homology"/>
<dbReference type="Pfam" id="PF00251">
    <property type="entry name" value="Glyco_hydro_32N"/>
    <property type="match status" value="1"/>
</dbReference>
<evidence type="ECO:0000256" key="3">
    <source>
        <dbReference type="ARBA" id="ARBA00023295"/>
    </source>
</evidence>
<dbReference type="Pfam" id="PF08244">
    <property type="entry name" value="Glyco_hydro_32C"/>
    <property type="match status" value="1"/>
</dbReference>
<dbReference type="PANTHER" id="PTHR42800:SF2">
    <property type="entry name" value="INVERTASE-RELATED"/>
    <property type="match status" value="1"/>
</dbReference>
<dbReference type="Gene3D" id="2.60.120.560">
    <property type="entry name" value="Exo-inulinase, domain 1"/>
    <property type="match status" value="1"/>
</dbReference>
<dbReference type="SMART" id="SM00640">
    <property type="entry name" value="Glyco_32"/>
    <property type="match status" value="1"/>
</dbReference>
<feature type="domain" description="Glycosyl hydrolase family 32 C-terminal" evidence="6">
    <location>
        <begin position="354"/>
        <end position="415"/>
    </location>
</feature>
<dbReference type="InterPro" id="IPR001362">
    <property type="entry name" value="Glyco_hydro_32"/>
</dbReference>
<dbReference type="Gene3D" id="2.115.10.20">
    <property type="entry name" value="Glycosyl hydrolase domain, family 43"/>
    <property type="match status" value="1"/>
</dbReference>
<feature type="domain" description="Glycosyl hydrolase family 32 N-terminal" evidence="5">
    <location>
        <begin position="63"/>
        <end position="265"/>
    </location>
</feature>
<accession>A0A1B5L2X0</accession>
<keyword evidence="3 4" id="KW-0326">Glycosidase</keyword>
<dbReference type="GO" id="GO:0004575">
    <property type="term" value="F:sucrose alpha-glucosidase activity"/>
    <property type="evidence" value="ECO:0007669"/>
    <property type="project" value="TreeGrafter"/>
</dbReference>
<dbReference type="EMBL" id="BBTG02000021">
    <property type="protein sequence ID" value="GAO17375.1"/>
    <property type="molecule type" value="Genomic_DNA"/>
</dbReference>
<dbReference type="InterPro" id="IPR023296">
    <property type="entry name" value="Glyco_hydro_beta-prop_sf"/>
</dbReference>
<keyword evidence="2 4" id="KW-0378">Hydrolase</keyword>
<dbReference type="GO" id="GO:0000324">
    <property type="term" value="C:fungal-type vacuole"/>
    <property type="evidence" value="ECO:0007669"/>
    <property type="project" value="TreeGrafter"/>
</dbReference>
<dbReference type="CDD" id="cd18622">
    <property type="entry name" value="GH32_Inu-like"/>
    <property type="match status" value="1"/>
</dbReference>
<protein>
    <submittedName>
        <fullName evidence="7">Uncharacterized protein</fullName>
    </submittedName>
</protein>
<dbReference type="GO" id="GO:0005987">
    <property type="term" value="P:sucrose catabolic process"/>
    <property type="evidence" value="ECO:0007669"/>
    <property type="project" value="TreeGrafter"/>
</dbReference>
<evidence type="ECO:0000259" key="6">
    <source>
        <dbReference type="Pfam" id="PF08244"/>
    </source>
</evidence>
<comment type="similarity">
    <text evidence="1 4">Belongs to the glycosyl hydrolase 32 family.</text>
</comment>
<name>A0A1B5L2X0_USTVR</name>
<evidence type="ECO:0000256" key="2">
    <source>
        <dbReference type="ARBA" id="ARBA00022801"/>
    </source>
</evidence>
<dbReference type="Proteomes" id="UP000054053">
    <property type="component" value="Unassembled WGS sequence"/>
</dbReference>
<dbReference type="PANTHER" id="PTHR42800">
    <property type="entry name" value="EXOINULINASE INUD (AFU_ORTHOLOGUE AFUA_5G00480)"/>
    <property type="match status" value="1"/>
</dbReference>
<dbReference type="InterPro" id="IPR013148">
    <property type="entry name" value="Glyco_hydro_32_N"/>
</dbReference>
<evidence type="ECO:0000259" key="5">
    <source>
        <dbReference type="Pfam" id="PF00251"/>
    </source>
</evidence>
<dbReference type="SUPFAM" id="SSF49899">
    <property type="entry name" value="Concanavalin A-like lectins/glucanases"/>
    <property type="match status" value="1"/>
</dbReference>
<evidence type="ECO:0000313" key="8">
    <source>
        <dbReference type="Proteomes" id="UP000054053"/>
    </source>
</evidence>
<sequence length="476" mass="53545">MTRTAYSEMETVPGTYSLSWPFPLHDISEWLNSSLLGIFDQNIRILTLREKKTLAEYDADGNPGPQTQAIAYSRDGGFHFTPYANNPVIHSTSSQFRDPKVIRYHLHWVMVVAYSEELTIGIYTSPDLITWSHASNFTLPGLLGFQWECPNLVRMTYRDERGHRQHDMWTLLISINPGAPLGGSITEYYPGRFNGTHFEAVDSVARIADLGKDNYAGQFFYGTPDDEDPVFIAWASNWEYAESAPSDVENWLGAMTLPRRTYLTKTERVGWKWVNYPYNMRPIMGETLAAHERHANGNVTVDFSHVTSNAVYWEANVTGIPKQGISKLAALKFKFVSPVTAEYIRGGYYLGGLSQFYLDRGGAKGFDNVFFTDKFSASSLGQNGSWSMSGVLDRSMLEVFLEGGIDSGTVTFFPTWPLTLMVLDMCDLPKGVHVSIRVNALKSSWAGMESRDGLVYGNQSTKNMASEDINHLLRWV</sequence>
<dbReference type="SUPFAM" id="SSF75005">
    <property type="entry name" value="Arabinanase/levansucrase/invertase"/>
    <property type="match status" value="1"/>
</dbReference>
<dbReference type="InterPro" id="IPR013320">
    <property type="entry name" value="ConA-like_dom_sf"/>
</dbReference>
<evidence type="ECO:0000256" key="4">
    <source>
        <dbReference type="RuleBase" id="RU362110"/>
    </source>
</evidence>
<reference evidence="8" key="1">
    <citation type="journal article" date="2016" name="Genome Announc.">
        <title>Genome sequence of Ustilaginoidea virens IPU010, a rice pathogenic fungus causing false smut.</title>
        <authorList>
            <person name="Kumagai T."/>
            <person name="Ishii T."/>
            <person name="Terai G."/>
            <person name="Umemura M."/>
            <person name="Machida M."/>
            <person name="Asai K."/>
        </authorList>
    </citation>
    <scope>NUCLEOTIDE SEQUENCE [LARGE SCALE GENOMIC DNA]</scope>
    <source>
        <strain evidence="8">IPU010</strain>
    </source>
</reference>
<evidence type="ECO:0000256" key="1">
    <source>
        <dbReference type="ARBA" id="ARBA00009902"/>
    </source>
</evidence>